<dbReference type="SUPFAM" id="SSF52540">
    <property type="entry name" value="P-loop containing nucleoside triphosphate hydrolases"/>
    <property type="match status" value="1"/>
</dbReference>
<dbReference type="GO" id="GO:0006261">
    <property type="term" value="P:DNA-templated DNA replication"/>
    <property type="evidence" value="ECO:0007669"/>
    <property type="project" value="TreeGrafter"/>
</dbReference>
<keyword evidence="3" id="KW-0548">Nucleotidyltransferase</keyword>
<dbReference type="Proteomes" id="UP000515297">
    <property type="component" value="Chromosome"/>
</dbReference>
<dbReference type="GO" id="GO:0003677">
    <property type="term" value="F:DNA binding"/>
    <property type="evidence" value="ECO:0007669"/>
    <property type="project" value="InterPro"/>
</dbReference>
<proteinExistence type="inferred from homology"/>
<dbReference type="AlphaFoldDB" id="A0A7G6VVM9"/>
<evidence type="ECO:0000256" key="5">
    <source>
        <dbReference type="ARBA" id="ARBA00022932"/>
    </source>
</evidence>
<gene>
    <name evidence="8" type="ORF">H4O24_03720</name>
</gene>
<reference evidence="8 9" key="1">
    <citation type="submission" date="2020-08" db="EMBL/GenBank/DDBJ databases">
        <authorList>
            <person name="Liu G."/>
            <person name="Sun C."/>
        </authorList>
    </citation>
    <scope>NUCLEOTIDE SEQUENCE [LARGE SCALE GENOMIC DNA]</scope>
    <source>
        <strain evidence="8 9">OT19</strain>
    </source>
</reference>
<evidence type="ECO:0000313" key="9">
    <source>
        <dbReference type="Proteomes" id="UP000515297"/>
    </source>
</evidence>
<evidence type="ECO:0000256" key="6">
    <source>
        <dbReference type="ARBA" id="ARBA00034754"/>
    </source>
</evidence>
<evidence type="ECO:0000313" key="8">
    <source>
        <dbReference type="EMBL" id="QNE05794.1"/>
    </source>
</evidence>
<dbReference type="EC" id="2.7.7.7" evidence="1"/>
<accession>A0A7G6VVM9</accession>
<protein>
    <recommendedName>
        <fullName evidence="1">DNA-directed DNA polymerase</fullName>
        <ecNumber evidence="1">2.7.7.7</ecNumber>
    </recommendedName>
</protein>
<evidence type="ECO:0000256" key="7">
    <source>
        <dbReference type="ARBA" id="ARBA00049244"/>
    </source>
</evidence>
<keyword evidence="4" id="KW-0235">DNA replication</keyword>
<dbReference type="Gene3D" id="1.20.272.10">
    <property type="match status" value="1"/>
</dbReference>
<dbReference type="SUPFAM" id="SSF48019">
    <property type="entry name" value="post-AAA+ oligomerization domain-like"/>
    <property type="match status" value="1"/>
</dbReference>
<evidence type="ECO:0000256" key="4">
    <source>
        <dbReference type="ARBA" id="ARBA00022705"/>
    </source>
</evidence>
<dbReference type="PANTHER" id="PTHR34388:SF1">
    <property type="entry name" value="DNA POLYMERASE III SUBUNIT DELTA"/>
    <property type="match status" value="1"/>
</dbReference>
<keyword evidence="2" id="KW-0808">Transferase</keyword>
<evidence type="ECO:0000256" key="1">
    <source>
        <dbReference type="ARBA" id="ARBA00012417"/>
    </source>
</evidence>
<comment type="catalytic activity">
    <reaction evidence="7">
        <text>DNA(n) + a 2'-deoxyribonucleoside 5'-triphosphate = DNA(n+1) + diphosphate</text>
        <dbReference type="Rhea" id="RHEA:22508"/>
        <dbReference type="Rhea" id="RHEA-COMP:17339"/>
        <dbReference type="Rhea" id="RHEA-COMP:17340"/>
        <dbReference type="ChEBI" id="CHEBI:33019"/>
        <dbReference type="ChEBI" id="CHEBI:61560"/>
        <dbReference type="ChEBI" id="CHEBI:173112"/>
        <dbReference type="EC" id="2.7.7.7"/>
    </reaction>
</comment>
<evidence type="ECO:0000256" key="3">
    <source>
        <dbReference type="ARBA" id="ARBA00022695"/>
    </source>
</evidence>
<dbReference type="PANTHER" id="PTHR34388">
    <property type="entry name" value="DNA POLYMERASE III SUBUNIT DELTA"/>
    <property type="match status" value="1"/>
</dbReference>
<organism evidence="8 9">
    <name type="scientific">Croceicoccus marinus</name>
    <dbReference type="NCBI Taxonomy" id="450378"/>
    <lineage>
        <taxon>Bacteria</taxon>
        <taxon>Pseudomonadati</taxon>
        <taxon>Pseudomonadota</taxon>
        <taxon>Alphaproteobacteria</taxon>
        <taxon>Sphingomonadales</taxon>
        <taxon>Erythrobacteraceae</taxon>
        <taxon>Croceicoccus</taxon>
    </lineage>
</organism>
<dbReference type="RefSeq" id="WP_185884853.1">
    <property type="nucleotide sequence ID" value="NZ_CP060052.1"/>
</dbReference>
<name>A0A7G6VVM9_9SPHN</name>
<dbReference type="InterPro" id="IPR008921">
    <property type="entry name" value="DNA_pol3_clamp-load_cplx_C"/>
</dbReference>
<dbReference type="EMBL" id="CP060052">
    <property type="protein sequence ID" value="QNE05794.1"/>
    <property type="molecule type" value="Genomic_DNA"/>
</dbReference>
<dbReference type="InterPro" id="IPR005790">
    <property type="entry name" value="DNA_polIII_delta"/>
</dbReference>
<dbReference type="GO" id="GO:0003887">
    <property type="term" value="F:DNA-directed DNA polymerase activity"/>
    <property type="evidence" value="ECO:0007669"/>
    <property type="project" value="UniProtKB-KW"/>
</dbReference>
<evidence type="ECO:0000256" key="2">
    <source>
        <dbReference type="ARBA" id="ARBA00022679"/>
    </source>
</evidence>
<sequence length="344" mass="37144">MKINNGKFAQTAPRAAGSAKVFFFCGPDEAGVHGAAARIVELLPDPGERVDIEGSELKRDPVRLSDETRSTSLFGDRRHIIVRAQGEEAHDALKILTDAPEAEVAQGWPVIVIASGATDKSRSAKLLEKRDDALVVMFYPPDLRSVTAEVRRLADGAGLRMGAELAQRIAASVALDTRMAAAEVHKLALYLDADSHAPRSVTAEHIDAIGAETEDDGMMPLVDAVISGDVARLPHELARFRQHGLNPVGTVLAMERRVAQLAQIAARIRPGENIAKAVENDPRIFFKERAAIARQMQQWHGPKLARLSDRLIALHRALLADSQAAPLLFAAGCTEIARAAGARR</sequence>
<keyword evidence="5" id="KW-0239">DNA-directed DNA polymerase</keyword>
<dbReference type="NCBIfam" id="TIGR01128">
    <property type="entry name" value="holA"/>
    <property type="match status" value="1"/>
</dbReference>
<comment type="similarity">
    <text evidence="6">Belongs to the DNA polymerase HolA subunit family.</text>
</comment>
<dbReference type="GO" id="GO:0009360">
    <property type="term" value="C:DNA polymerase III complex"/>
    <property type="evidence" value="ECO:0007669"/>
    <property type="project" value="TreeGrafter"/>
</dbReference>
<dbReference type="InterPro" id="IPR027417">
    <property type="entry name" value="P-loop_NTPase"/>
</dbReference>